<gene>
    <name evidence="2" type="ORF">WG66_11221</name>
</gene>
<reference evidence="2 3" key="1">
    <citation type="submission" date="2015-12" db="EMBL/GenBank/DDBJ databases">
        <title>Draft genome sequence of Moniliophthora roreri, the causal agent of frosty pod rot of cacao.</title>
        <authorList>
            <person name="Aime M.C."/>
            <person name="Diaz-Valderrama J.R."/>
            <person name="Kijpornyongpan T."/>
            <person name="Phillips-Mora W."/>
        </authorList>
    </citation>
    <scope>NUCLEOTIDE SEQUENCE [LARGE SCALE GENOMIC DNA]</scope>
    <source>
        <strain evidence="2 3">MCA 2952</strain>
    </source>
</reference>
<comment type="caution">
    <text evidence="2">The sequence shown here is derived from an EMBL/GenBank/DDBJ whole genome shotgun (WGS) entry which is preliminary data.</text>
</comment>
<proteinExistence type="predicted"/>
<organism evidence="2 3">
    <name type="scientific">Moniliophthora roreri</name>
    <name type="common">Frosty pod rot fungus</name>
    <name type="synonym">Monilia roreri</name>
    <dbReference type="NCBI Taxonomy" id="221103"/>
    <lineage>
        <taxon>Eukaryota</taxon>
        <taxon>Fungi</taxon>
        <taxon>Dikarya</taxon>
        <taxon>Basidiomycota</taxon>
        <taxon>Agaricomycotina</taxon>
        <taxon>Agaricomycetes</taxon>
        <taxon>Agaricomycetidae</taxon>
        <taxon>Agaricales</taxon>
        <taxon>Marasmiineae</taxon>
        <taxon>Marasmiaceae</taxon>
        <taxon>Moniliophthora</taxon>
    </lineage>
</organism>
<dbReference type="Proteomes" id="UP000054988">
    <property type="component" value="Unassembled WGS sequence"/>
</dbReference>
<dbReference type="EMBL" id="LATX01001920">
    <property type="protein sequence ID" value="KTB36197.1"/>
    <property type="molecule type" value="Genomic_DNA"/>
</dbReference>
<protein>
    <submittedName>
        <fullName evidence="2">Uncharacterized protein</fullName>
    </submittedName>
</protein>
<evidence type="ECO:0000313" key="3">
    <source>
        <dbReference type="Proteomes" id="UP000054988"/>
    </source>
</evidence>
<sequence length="92" mass="10450">MELESEEIVSKSNEQSEFKFPAVDRKLVMHKLLTLKLTGPGGLKELLKTYGLLRNLNKNDARAKMIEFSESPEMCDQNKPGKKCPHKAPHNI</sequence>
<evidence type="ECO:0000256" key="1">
    <source>
        <dbReference type="SAM" id="MobiDB-lite"/>
    </source>
</evidence>
<feature type="region of interest" description="Disordered" evidence="1">
    <location>
        <begin position="72"/>
        <end position="92"/>
    </location>
</feature>
<feature type="compositionally biased region" description="Basic residues" evidence="1">
    <location>
        <begin position="80"/>
        <end position="92"/>
    </location>
</feature>
<accession>A0A0W0FIW3</accession>
<dbReference type="AlphaFoldDB" id="A0A0W0FIW3"/>
<name>A0A0W0FIW3_MONRR</name>
<evidence type="ECO:0000313" key="2">
    <source>
        <dbReference type="EMBL" id="KTB36197.1"/>
    </source>
</evidence>